<evidence type="ECO:0000313" key="2">
    <source>
        <dbReference type="Proteomes" id="UP000798662"/>
    </source>
</evidence>
<dbReference type="EMBL" id="CM020620">
    <property type="protein sequence ID" value="KAK1867985.1"/>
    <property type="molecule type" value="Genomic_DNA"/>
</dbReference>
<protein>
    <submittedName>
        <fullName evidence="1">Uncharacterized protein</fullName>
    </submittedName>
</protein>
<name>A0ACC3CD13_PYRYE</name>
<dbReference type="Proteomes" id="UP000798662">
    <property type="component" value="Chromosome 3"/>
</dbReference>
<comment type="caution">
    <text evidence="1">The sequence shown here is derived from an EMBL/GenBank/DDBJ whole genome shotgun (WGS) entry which is preliminary data.</text>
</comment>
<sequence length="133" mass="13257">MSSSRSGVARSPPPPVSSAPSTSTLSQLYAAYSAATPPGVAAVDAYLAYVLVTGVITFAYAAAVGTFPFNAFLGAFLSAVGSFVLGVGLRMQLSGGGGVPTVGGGQGQSPVRALADWLVCHLVLHLAVLNFVG</sequence>
<proteinExistence type="predicted"/>
<reference evidence="1" key="1">
    <citation type="submission" date="2019-11" db="EMBL/GenBank/DDBJ databases">
        <title>Nori genome reveals adaptations in red seaweeds to the harsh intertidal environment.</title>
        <authorList>
            <person name="Wang D."/>
            <person name="Mao Y."/>
        </authorList>
    </citation>
    <scope>NUCLEOTIDE SEQUENCE</scope>
    <source>
        <tissue evidence="1">Gametophyte</tissue>
    </source>
</reference>
<keyword evidence="2" id="KW-1185">Reference proteome</keyword>
<evidence type="ECO:0000313" key="1">
    <source>
        <dbReference type="EMBL" id="KAK1867985.1"/>
    </source>
</evidence>
<gene>
    <name evidence="1" type="ORF">I4F81_010482</name>
</gene>
<organism evidence="1 2">
    <name type="scientific">Pyropia yezoensis</name>
    <name type="common">Susabi-nori</name>
    <name type="synonym">Porphyra yezoensis</name>
    <dbReference type="NCBI Taxonomy" id="2788"/>
    <lineage>
        <taxon>Eukaryota</taxon>
        <taxon>Rhodophyta</taxon>
        <taxon>Bangiophyceae</taxon>
        <taxon>Bangiales</taxon>
        <taxon>Bangiaceae</taxon>
        <taxon>Pyropia</taxon>
    </lineage>
</organism>
<accession>A0ACC3CD13</accession>